<reference evidence="1 2" key="1">
    <citation type="submission" date="2024-04" db="EMBL/GenBank/DDBJ databases">
        <authorList>
            <person name="Rising A."/>
            <person name="Reimegard J."/>
            <person name="Sonavane S."/>
            <person name="Akerstrom W."/>
            <person name="Nylinder S."/>
            <person name="Hedman E."/>
            <person name="Kallberg Y."/>
        </authorList>
    </citation>
    <scope>NUCLEOTIDE SEQUENCE [LARGE SCALE GENOMIC DNA]</scope>
</reference>
<dbReference type="EMBL" id="CAXIEN010000039">
    <property type="protein sequence ID" value="CAL1269148.1"/>
    <property type="molecule type" value="Genomic_DNA"/>
</dbReference>
<name>A0AAV1ZBY3_9ARAC</name>
<proteinExistence type="predicted"/>
<comment type="caution">
    <text evidence="1">The sequence shown here is derived from an EMBL/GenBank/DDBJ whole genome shotgun (WGS) entry which is preliminary data.</text>
</comment>
<accession>A0AAV1ZBY3</accession>
<sequence>MEECAMPTFPNGITISKPGIVTCLSMAAVEVIAINITQDRNAWITAKVCRKGMQAKRSEGKTPKNIN</sequence>
<keyword evidence="2" id="KW-1185">Reference proteome</keyword>
<protein>
    <submittedName>
        <fullName evidence="1">Uncharacterized protein</fullName>
    </submittedName>
</protein>
<organism evidence="1 2">
    <name type="scientific">Larinioides sclopetarius</name>
    <dbReference type="NCBI Taxonomy" id="280406"/>
    <lineage>
        <taxon>Eukaryota</taxon>
        <taxon>Metazoa</taxon>
        <taxon>Ecdysozoa</taxon>
        <taxon>Arthropoda</taxon>
        <taxon>Chelicerata</taxon>
        <taxon>Arachnida</taxon>
        <taxon>Araneae</taxon>
        <taxon>Araneomorphae</taxon>
        <taxon>Entelegynae</taxon>
        <taxon>Araneoidea</taxon>
        <taxon>Araneidae</taxon>
        <taxon>Larinioides</taxon>
    </lineage>
</organism>
<evidence type="ECO:0000313" key="2">
    <source>
        <dbReference type="Proteomes" id="UP001497382"/>
    </source>
</evidence>
<dbReference type="Proteomes" id="UP001497382">
    <property type="component" value="Unassembled WGS sequence"/>
</dbReference>
<dbReference type="AlphaFoldDB" id="A0AAV1ZBY3"/>
<gene>
    <name evidence="1" type="ORF">LARSCL_LOCUS4580</name>
</gene>
<evidence type="ECO:0000313" key="1">
    <source>
        <dbReference type="EMBL" id="CAL1269148.1"/>
    </source>
</evidence>